<evidence type="ECO:0000313" key="4">
    <source>
        <dbReference type="EMBL" id="PCI78447.1"/>
    </source>
</evidence>
<dbReference type="GO" id="GO:0016779">
    <property type="term" value="F:nucleotidyltransferase activity"/>
    <property type="evidence" value="ECO:0007669"/>
    <property type="project" value="UniProtKB-KW"/>
</dbReference>
<dbReference type="EMBL" id="NVUK01000006">
    <property type="protein sequence ID" value="PCI78447.1"/>
    <property type="molecule type" value="Genomic_DNA"/>
</dbReference>
<name>A0A2A4X8R9_UNCAE</name>
<dbReference type="InterPro" id="IPR004821">
    <property type="entry name" value="Cyt_trans-like"/>
</dbReference>
<dbReference type="NCBIfam" id="TIGR00125">
    <property type="entry name" value="cyt_tran_rel"/>
    <property type="match status" value="1"/>
</dbReference>
<keyword evidence="1 4" id="KW-0808">Transferase</keyword>
<dbReference type="AlphaFoldDB" id="A0A2A4X8R9"/>
<dbReference type="InterPro" id="IPR050385">
    <property type="entry name" value="Archaeal_FAD_synthase"/>
</dbReference>
<evidence type="ECO:0000256" key="2">
    <source>
        <dbReference type="ARBA" id="ARBA00022695"/>
    </source>
</evidence>
<evidence type="ECO:0000256" key="1">
    <source>
        <dbReference type="ARBA" id="ARBA00022679"/>
    </source>
</evidence>
<evidence type="ECO:0000259" key="3">
    <source>
        <dbReference type="Pfam" id="PF01467"/>
    </source>
</evidence>
<dbReference type="InterPro" id="IPR014729">
    <property type="entry name" value="Rossmann-like_a/b/a_fold"/>
</dbReference>
<dbReference type="PANTHER" id="PTHR43793">
    <property type="entry name" value="FAD SYNTHASE"/>
    <property type="match status" value="1"/>
</dbReference>
<reference evidence="5" key="1">
    <citation type="submission" date="2017-08" db="EMBL/GenBank/DDBJ databases">
        <title>A dynamic microbial community with high functional redundancy inhabits the cold, oxic subseafloor aquifer.</title>
        <authorList>
            <person name="Tully B.J."/>
            <person name="Wheat C.G."/>
            <person name="Glazer B.T."/>
            <person name="Huber J.A."/>
        </authorList>
    </citation>
    <scope>NUCLEOTIDE SEQUENCE [LARGE SCALE GENOMIC DNA]</scope>
</reference>
<dbReference type="Gene3D" id="3.40.50.620">
    <property type="entry name" value="HUPs"/>
    <property type="match status" value="1"/>
</dbReference>
<keyword evidence="2 4" id="KW-0548">Nucleotidyltransferase</keyword>
<feature type="domain" description="Cytidyltransferase-like" evidence="3">
    <location>
        <begin position="23"/>
        <end position="112"/>
    </location>
</feature>
<organism evidence="4 5">
    <name type="scientific">Aerophobetes bacterium</name>
    <dbReference type="NCBI Taxonomy" id="2030807"/>
    <lineage>
        <taxon>Bacteria</taxon>
        <taxon>Candidatus Aerophobota</taxon>
    </lineage>
</organism>
<dbReference type="Proteomes" id="UP000218775">
    <property type="component" value="Unassembled WGS sequence"/>
</dbReference>
<evidence type="ECO:0000313" key="5">
    <source>
        <dbReference type="Proteomes" id="UP000218775"/>
    </source>
</evidence>
<gene>
    <name evidence="4" type="ORF">COB21_00955</name>
</gene>
<sequence>MAHANIKSRVDLFREEGNTIATINGCFDLLHVGHLHMLYLASKQADILIVMLNSDASVKKYKGQSRPIHLLEERMQMIAALEFVDFVTVFEESTPNAVLEIIRPDVHVNSVEYGENCIEAPVVKKHGGKIALIPFIEGFSSTSIVEKIKQSEATSATNS</sequence>
<accession>A0A2A4X8R9</accession>
<dbReference type="SUPFAM" id="SSF52374">
    <property type="entry name" value="Nucleotidylyl transferase"/>
    <property type="match status" value="1"/>
</dbReference>
<dbReference type="Pfam" id="PF01467">
    <property type="entry name" value="CTP_transf_like"/>
    <property type="match status" value="1"/>
</dbReference>
<dbReference type="PANTHER" id="PTHR43793:SF2">
    <property type="entry name" value="BIFUNCTIONAL PROTEIN HLDE"/>
    <property type="match status" value="1"/>
</dbReference>
<protein>
    <submittedName>
        <fullName evidence="4">D-glycero-beta-D-manno-heptose 1-phosphate adenylyltransferase</fullName>
    </submittedName>
</protein>
<comment type="caution">
    <text evidence="4">The sequence shown here is derived from an EMBL/GenBank/DDBJ whole genome shotgun (WGS) entry which is preliminary data.</text>
</comment>
<proteinExistence type="predicted"/>